<keyword evidence="2" id="KW-1185">Reference proteome</keyword>
<evidence type="ECO:0000313" key="2">
    <source>
        <dbReference type="Proteomes" id="UP001152888"/>
    </source>
</evidence>
<sequence length="184" mass="21225">MSRRRRIKEQNGKEKILVCNDTYVSFNEITPMWYKVVVVLHFPPFLDSDEMFAELEYSKEKGKGASPSSRCLEFDDDNHMVHPTSEYVVHKMSTRDSQDQDEDQDCIFCKTKTISCVFLKVLGCTCSDLLLDPLFDLDNIGGLLFVAPRPASRLLSKEGLLAQMKAWKEDTVNTPNLFREQRYV</sequence>
<accession>A0A9P0KTA2</accession>
<evidence type="ECO:0000313" key="1">
    <source>
        <dbReference type="EMBL" id="CAH1980028.1"/>
    </source>
</evidence>
<reference evidence="1" key="1">
    <citation type="submission" date="2022-03" db="EMBL/GenBank/DDBJ databases">
        <authorList>
            <person name="Sayadi A."/>
        </authorList>
    </citation>
    <scope>NUCLEOTIDE SEQUENCE</scope>
</reference>
<organism evidence="1 2">
    <name type="scientific">Acanthoscelides obtectus</name>
    <name type="common">Bean weevil</name>
    <name type="synonym">Bruchus obtectus</name>
    <dbReference type="NCBI Taxonomy" id="200917"/>
    <lineage>
        <taxon>Eukaryota</taxon>
        <taxon>Metazoa</taxon>
        <taxon>Ecdysozoa</taxon>
        <taxon>Arthropoda</taxon>
        <taxon>Hexapoda</taxon>
        <taxon>Insecta</taxon>
        <taxon>Pterygota</taxon>
        <taxon>Neoptera</taxon>
        <taxon>Endopterygota</taxon>
        <taxon>Coleoptera</taxon>
        <taxon>Polyphaga</taxon>
        <taxon>Cucujiformia</taxon>
        <taxon>Chrysomeloidea</taxon>
        <taxon>Chrysomelidae</taxon>
        <taxon>Bruchinae</taxon>
        <taxon>Bruchini</taxon>
        <taxon>Acanthoscelides</taxon>
    </lineage>
</organism>
<dbReference type="OrthoDB" id="8197154at2759"/>
<comment type="caution">
    <text evidence="1">The sequence shown here is derived from an EMBL/GenBank/DDBJ whole genome shotgun (WGS) entry which is preliminary data.</text>
</comment>
<dbReference type="Proteomes" id="UP001152888">
    <property type="component" value="Unassembled WGS sequence"/>
</dbReference>
<dbReference type="EMBL" id="CAKOFQ010006889">
    <property type="protein sequence ID" value="CAH1980028.1"/>
    <property type="molecule type" value="Genomic_DNA"/>
</dbReference>
<gene>
    <name evidence="1" type="ORF">ACAOBT_LOCUS13768</name>
</gene>
<name>A0A9P0KTA2_ACAOB</name>
<protein>
    <submittedName>
        <fullName evidence="1">Uncharacterized protein</fullName>
    </submittedName>
</protein>
<dbReference type="AlphaFoldDB" id="A0A9P0KTA2"/>
<proteinExistence type="predicted"/>